<organism evidence="1 2">
    <name type="scientific">Laccaria amethystina LaAM-08-1</name>
    <dbReference type="NCBI Taxonomy" id="1095629"/>
    <lineage>
        <taxon>Eukaryota</taxon>
        <taxon>Fungi</taxon>
        <taxon>Dikarya</taxon>
        <taxon>Basidiomycota</taxon>
        <taxon>Agaricomycotina</taxon>
        <taxon>Agaricomycetes</taxon>
        <taxon>Agaricomycetidae</taxon>
        <taxon>Agaricales</taxon>
        <taxon>Agaricineae</taxon>
        <taxon>Hydnangiaceae</taxon>
        <taxon>Laccaria</taxon>
    </lineage>
</organism>
<protein>
    <submittedName>
        <fullName evidence="1">Uncharacterized protein</fullName>
    </submittedName>
</protein>
<dbReference type="EMBL" id="KN838539">
    <property type="protein sequence ID" value="KIK09122.1"/>
    <property type="molecule type" value="Genomic_DNA"/>
</dbReference>
<keyword evidence="2" id="KW-1185">Reference proteome</keyword>
<dbReference type="AlphaFoldDB" id="A0A0C9YFE2"/>
<evidence type="ECO:0000313" key="2">
    <source>
        <dbReference type="Proteomes" id="UP000054477"/>
    </source>
</evidence>
<evidence type="ECO:0000313" key="1">
    <source>
        <dbReference type="EMBL" id="KIK09122.1"/>
    </source>
</evidence>
<dbReference type="HOGENOM" id="CLU_2469459_0_0_1"/>
<dbReference type="Proteomes" id="UP000054477">
    <property type="component" value="Unassembled WGS sequence"/>
</dbReference>
<accession>A0A0C9YFE2</accession>
<name>A0A0C9YFE2_9AGAR</name>
<reference evidence="1 2" key="1">
    <citation type="submission" date="2014-04" db="EMBL/GenBank/DDBJ databases">
        <authorList>
            <consortium name="DOE Joint Genome Institute"/>
            <person name="Kuo A."/>
            <person name="Kohler A."/>
            <person name="Nagy L.G."/>
            <person name="Floudas D."/>
            <person name="Copeland A."/>
            <person name="Barry K.W."/>
            <person name="Cichocki N."/>
            <person name="Veneault-Fourrey C."/>
            <person name="LaButti K."/>
            <person name="Lindquist E.A."/>
            <person name="Lipzen A."/>
            <person name="Lundell T."/>
            <person name="Morin E."/>
            <person name="Murat C."/>
            <person name="Sun H."/>
            <person name="Tunlid A."/>
            <person name="Henrissat B."/>
            <person name="Grigoriev I.V."/>
            <person name="Hibbett D.S."/>
            <person name="Martin F."/>
            <person name="Nordberg H.P."/>
            <person name="Cantor M.N."/>
            <person name="Hua S.X."/>
        </authorList>
    </citation>
    <scope>NUCLEOTIDE SEQUENCE [LARGE SCALE GENOMIC DNA]</scope>
    <source>
        <strain evidence="1 2">LaAM-08-1</strain>
    </source>
</reference>
<gene>
    <name evidence="1" type="ORF">K443DRAFT_447418</name>
</gene>
<proteinExistence type="predicted"/>
<reference evidence="2" key="2">
    <citation type="submission" date="2015-01" db="EMBL/GenBank/DDBJ databases">
        <title>Evolutionary Origins and Diversification of the Mycorrhizal Mutualists.</title>
        <authorList>
            <consortium name="DOE Joint Genome Institute"/>
            <consortium name="Mycorrhizal Genomics Consortium"/>
            <person name="Kohler A."/>
            <person name="Kuo A."/>
            <person name="Nagy L.G."/>
            <person name="Floudas D."/>
            <person name="Copeland A."/>
            <person name="Barry K.W."/>
            <person name="Cichocki N."/>
            <person name="Veneault-Fourrey C."/>
            <person name="LaButti K."/>
            <person name="Lindquist E.A."/>
            <person name="Lipzen A."/>
            <person name="Lundell T."/>
            <person name="Morin E."/>
            <person name="Murat C."/>
            <person name="Riley R."/>
            <person name="Ohm R."/>
            <person name="Sun H."/>
            <person name="Tunlid A."/>
            <person name="Henrissat B."/>
            <person name="Grigoriev I.V."/>
            <person name="Hibbett D.S."/>
            <person name="Martin F."/>
        </authorList>
    </citation>
    <scope>NUCLEOTIDE SEQUENCE [LARGE SCALE GENOMIC DNA]</scope>
    <source>
        <strain evidence="2">LaAM-08-1</strain>
    </source>
</reference>
<sequence>MYTHPCHLTEVLGTFMRGHNSNLFMISAPMRGNYRRFLPLGRYLVTVATISAQPRPRGYLMCLQLFLLRTTNRILKTESHIMNEFGTY</sequence>